<evidence type="ECO:0008006" key="4">
    <source>
        <dbReference type="Google" id="ProtNLM"/>
    </source>
</evidence>
<name>A0AAN5D7X9_9BILA</name>
<feature type="signal peptide" evidence="1">
    <location>
        <begin position="1"/>
        <end position="26"/>
    </location>
</feature>
<feature type="chain" id="PRO_5042880199" description="DUF148 domain-containing protein" evidence="1">
    <location>
        <begin position="27"/>
        <end position="221"/>
    </location>
</feature>
<evidence type="ECO:0000313" key="3">
    <source>
        <dbReference type="Proteomes" id="UP001328107"/>
    </source>
</evidence>
<reference evidence="3" key="1">
    <citation type="submission" date="2022-10" db="EMBL/GenBank/DDBJ databases">
        <title>Genome assembly of Pristionchus species.</title>
        <authorList>
            <person name="Yoshida K."/>
            <person name="Sommer R.J."/>
        </authorList>
    </citation>
    <scope>NUCLEOTIDE SEQUENCE [LARGE SCALE GENOMIC DNA]</scope>
    <source>
        <strain evidence="3">RS5460</strain>
    </source>
</reference>
<organism evidence="2 3">
    <name type="scientific">Pristionchus mayeri</name>
    <dbReference type="NCBI Taxonomy" id="1317129"/>
    <lineage>
        <taxon>Eukaryota</taxon>
        <taxon>Metazoa</taxon>
        <taxon>Ecdysozoa</taxon>
        <taxon>Nematoda</taxon>
        <taxon>Chromadorea</taxon>
        <taxon>Rhabditida</taxon>
        <taxon>Rhabditina</taxon>
        <taxon>Diplogasteromorpha</taxon>
        <taxon>Diplogasteroidea</taxon>
        <taxon>Neodiplogasteridae</taxon>
        <taxon>Pristionchus</taxon>
    </lineage>
</organism>
<feature type="non-terminal residue" evidence="2">
    <location>
        <position position="1"/>
    </location>
</feature>
<sequence length="221" mass="25253">YNHHHILAAMSLLVVLQFTSLAFSSAASISSGPPDDHTLAARQFYGETMEMYHSENYTGLFDVVFDKVNHFFPGYMTHKQVMLARSRFVNSVKTEEDILNFELSNATQKHIREEFKKRKALLTDEAIQFLEESDQYMLRKVARISKIFEDFHAVVDAQSPSVKSSLIANFPIFGKLDEVFALVKEFENILIHSLLVCRSLPGFSYCEKLFKNDDLKAIGSL</sequence>
<dbReference type="AlphaFoldDB" id="A0AAN5D7X9"/>
<accession>A0AAN5D7X9</accession>
<gene>
    <name evidence="2" type="ORF">PMAYCL1PPCAC_28343</name>
</gene>
<evidence type="ECO:0000313" key="2">
    <source>
        <dbReference type="EMBL" id="GMR58148.1"/>
    </source>
</evidence>
<dbReference type="Proteomes" id="UP001328107">
    <property type="component" value="Unassembled WGS sequence"/>
</dbReference>
<keyword evidence="3" id="KW-1185">Reference proteome</keyword>
<keyword evidence="1" id="KW-0732">Signal</keyword>
<proteinExistence type="predicted"/>
<evidence type="ECO:0000256" key="1">
    <source>
        <dbReference type="SAM" id="SignalP"/>
    </source>
</evidence>
<protein>
    <recommendedName>
        <fullName evidence="4">DUF148 domain-containing protein</fullName>
    </recommendedName>
</protein>
<comment type="caution">
    <text evidence="2">The sequence shown here is derived from an EMBL/GenBank/DDBJ whole genome shotgun (WGS) entry which is preliminary data.</text>
</comment>
<dbReference type="EMBL" id="BTRK01000006">
    <property type="protein sequence ID" value="GMR58148.1"/>
    <property type="molecule type" value="Genomic_DNA"/>
</dbReference>